<dbReference type="InterPro" id="IPR025326">
    <property type="entry name" value="DUF4232"/>
</dbReference>
<feature type="domain" description="DUF4232" evidence="3">
    <location>
        <begin position="90"/>
        <end position="217"/>
    </location>
</feature>
<name>A0A5B0BDQ5_9ACTN</name>
<organism evidence="4 5">
    <name type="scientific">Streptomyces apricus</name>
    <dbReference type="NCBI Taxonomy" id="1828112"/>
    <lineage>
        <taxon>Bacteria</taxon>
        <taxon>Bacillati</taxon>
        <taxon>Actinomycetota</taxon>
        <taxon>Actinomycetes</taxon>
        <taxon>Kitasatosporales</taxon>
        <taxon>Streptomycetaceae</taxon>
        <taxon>Streptomyces</taxon>
    </lineage>
</organism>
<reference evidence="4 5" key="1">
    <citation type="submission" date="2019-05" db="EMBL/GenBank/DDBJ databases">
        <authorList>
            <person name="Hariharan J."/>
            <person name="Choudoir M.J."/>
            <person name="Diebold P."/>
            <person name="Panke-Buisse K."/>
            <person name="Buckley D.H."/>
        </authorList>
    </citation>
    <scope>NUCLEOTIDE SEQUENCE [LARGE SCALE GENOMIC DNA]</scope>
    <source>
        <strain evidence="4 5">SUN51</strain>
    </source>
</reference>
<keyword evidence="5" id="KW-1185">Reference proteome</keyword>
<feature type="compositionally biased region" description="Low complexity" evidence="1">
    <location>
        <begin position="38"/>
        <end position="66"/>
    </location>
</feature>
<protein>
    <submittedName>
        <fullName evidence="4">DUF4232 domain-containing protein</fullName>
    </submittedName>
</protein>
<gene>
    <name evidence="4" type="ORF">FGF04_10340</name>
</gene>
<dbReference type="OrthoDB" id="3268346at2"/>
<evidence type="ECO:0000259" key="3">
    <source>
        <dbReference type="Pfam" id="PF14016"/>
    </source>
</evidence>
<evidence type="ECO:0000256" key="1">
    <source>
        <dbReference type="SAM" id="MobiDB-lite"/>
    </source>
</evidence>
<proteinExistence type="predicted"/>
<dbReference type="PROSITE" id="PS51257">
    <property type="entry name" value="PROKAR_LIPOPROTEIN"/>
    <property type="match status" value="1"/>
</dbReference>
<feature type="signal peptide" evidence="2">
    <location>
        <begin position="1"/>
        <end position="28"/>
    </location>
</feature>
<dbReference type="Pfam" id="PF14016">
    <property type="entry name" value="DUF4232"/>
    <property type="match status" value="1"/>
</dbReference>
<evidence type="ECO:0000313" key="5">
    <source>
        <dbReference type="Proteomes" id="UP000324965"/>
    </source>
</evidence>
<evidence type="ECO:0000313" key="4">
    <source>
        <dbReference type="EMBL" id="KAA0940313.1"/>
    </source>
</evidence>
<accession>A0A5B0BDQ5</accession>
<feature type="compositionally biased region" description="Polar residues" evidence="1">
    <location>
        <begin position="69"/>
        <end position="89"/>
    </location>
</feature>
<comment type="caution">
    <text evidence="4">The sequence shown here is derived from an EMBL/GenBank/DDBJ whole genome shotgun (WGS) entry which is preliminary data.</text>
</comment>
<dbReference type="RefSeq" id="WP_149510986.1">
    <property type="nucleotide sequence ID" value="NZ_VDFC01000029.1"/>
</dbReference>
<sequence length="222" mass="22190">MNANRTKRPVKSVAVSTLVVLGVLGLGACGGSDGTEQASASASARPSASESASAQTGGTAAATTEQDPTDSQTDKSAGSATGSPGTRSDCTTDDLRAGLKATGQEMNSKYFDLTLTNTAENSCALHGYAGLSLTDAEGGRIGRPATRSQDGAAENVVLKPGQAAHAVVKTPGKGVTDGKCWPEPARIKVFPPDNTAALTASPAGLQVCGDSFNIGPFTAHAP</sequence>
<feature type="region of interest" description="Disordered" evidence="1">
    <location>
        <begin position="32"/>
        <end position="93"/>
    </location>
</feature>
<keyword evidence="2" id="KW-0732">Signal</keyword>
<dbReference type="Proteomes" id="UP000324965">
    <property type="component" value="Unassembled WGS sequence"/>
</dbReference>
<dbReference type="EMBL" id="VDFC01000029">
    <property type="protein sequence ID" value="KAA0940313.1"/>
    <property type="molecule type" value="Genomic_DNA"/>
</dbReference>
<dbReference type="AlphaFoldDB" id="A0A5B0BDQ5"/>
<evidence type="ECO:0000256" key="2">
    <source>
        <dbReference type="SAM" id="SignalP"/>
    </source>
</evidence>
<feature type="chain" id="PRO_5039298076" evidence="2">
    <location>
        <begin position="29"/>
        <end position="222"/>
    </location>
</feature>